<accession>A0A914MPD6</accession>
<name>A0A914MPD6_MELIC</name>
<reference evidence="2" key="1">
    <citation type="submission" date="2022-11" db="UniProtKB">
        <authorList>
            <consortium name="WormBaseParasite"/>
        </authorList>
    </citation>
    <scope>IDENTIFICATION</scope>
</reference>
<proteinExistence type="predicted"/>
<dbReference type="AlphaFoldDB" id="A0A914MPD6"/>
<organism evidence="1 2">
    <name type="scientific">Meloidogyne incognita</name>
    <name type="common">Southern root-knot nematode worm</name>
    <name type="synonym">Oxyuris incognita</name>
    <dbReference type="NCBI Taxonomy" id="6306"/>
    <lineage>
        <taxon>Eukaryota</taxon>
        <taxon>Metazoa</taxon>
        <taxon>Ecdysozoa</taxon>
        <taxon>Nematoda</taxon>
        <taxon>Chromadorea</taxon>
        <taxon>Rhabditida</taxon>
        <taxon>Tylenchina</taxon>
        <taxon>Tylenchomorpha</taxon>
        <taxon>Tylenchoidea</taxon>
        <taxon>Meloidogynidae</taxon>
        <taxon>Meloidogyninae</taxon>
        <taxon>Meloidogyne</taxon>
        <taxon>Meloidogyne incognita group</taxon>
    </lineage>
</organism>
<protein>
    <submittedName>
        <fullName evidence="2">Uncharacterized protein</fullName>
    </submittedName>
</protein>
<evidence type="ECO:0000313" key="2">
    <source>
        <dbReference type="WBParaSite" id="Minc3s02149g28555"/>
    </source>
</evidence>
<evidence type="ECO:0000313" key="1">
    <source>
        <dbReference type="Proteomes" id="UP000887563"/>
    </source>
</evidence>
<dbReference type="WBParaSite" id="Minc3s02149g28555">
    <property type="protein sequence ID" value="Minc3s02149g28555"/>
    <property type="gene ID" value="Minc3s02149g28555"/>
</dbReference>
<sequence length="147" mass="16224">MGVFRNVFTVRNLEDAPDGSDALFEDLIDLFIARADAADGSKSEKCSIIIRSSVLEKPIQIPYRGLAQNTPSVVMEQFDAVDQSGKRMGRPSLYSQPIHIEIVMGPSNEESVELAKQGQGGNGRKPRQICHVIDANNLIPVRIFKNK</sequence>
<dbReference type="Proteomes" id="UP000887563">
    <property type="component" value="Unplaced"/>
</dbReference>
<keyword evidence="1" id="KW-1185">Reference proteome</keyword>